<comment type="caution">
    <text evidence="1">The sequence shown here is derived from an EMBL/GenBank/DDBJ whole genome shotgun (WGS) entry which is preliminary data.</text>
</comment>
<evidence type="ECO:0000313" key="2">
    <source>
        <dbReference type="Proteomes" id="UP001148455"/>
    </source>
</evidence>
<gene>
    <name evidence="1" type="ORF">O8D18_02325</name>
</gene>
<dbReference type="AlphaFoldDB" id="A0A9X3HLT7"/>
<proteinExistence type="predicted"/>
<protein>
    <submittedName>
        <fullName evidence="1">Uncharacterized protein</fullName>
    </submittedName>
</protein>
<dbReference type="EMBL" id="JAPZED010000002">
    <property type="protein sequence ID" value="MCZ7692882.1"/>
    <property type="molecule type" value="Genomic_DNA"/>
</dbReference>
<reference evidence="1" key="1">
    <citation type="submission" date="2022-12" db="EMBL/GenBank/DDBJ databases">
        <title>Genome of R. gnavus strain RSHDN_123.</title>
        <authorList>
            <person name="Abdugheni R."/>
        </authorList>
    </citation>
    <scope>NUCLEOTIDE SEQUENCE</scope>
    <source>
        <strain evidence="1">RSHDN_123</strain>
    </source>
</reference>
<accession>A0A9X3HLT7</accession>
<organism evidence="1 2">
    <name type="scientific">Mediterraneibacter gnavus</name>
    <name type="common">Ruminococcus gnavus</name>
    <dbReference type="NCBI Taxonomy" id="33038"/>
    <lineage>
        <taxon>Bacteria</taxon>
        <taxon>Bacillati</taxon>
        <taxon>Bacillota</taxon>
        <taxon>Clostridia</taxon>
        <taxon>Lachnospirales</taxon>
        <taxon>Lachnospiraceae</taxon>
        <taxon>Mediterraneibacter</taxon>
    </lineage>
</organism>
<name>A0A9X3HLT7_MEDGN</name>
<sequence length="70" mass="7951">MDGTDVESAFALLLTKVTKPPYPAKISFYAIAGKYTNLCAISGTGFRKWGEEDDDETNNQWYDRDWFFGS</sequence>
<dbReference type="RefSeq" id="WP_269762382.1">
    <property type="nucleotide sequence ID" value="NZ_JAPZEC010000002.1"/>
</dbReference>
<evidence type="ECO:0000313" key="1">
    <source>
        <dbReference type="EMBL" id="MCZ7692882.1"/>
    </source>
</evidence>
<dbReference type="Proteomes" id="UP001148455">
    <property type="component" value="Unassembled WGS sequence"/>
</dbReference>